<name>A0AAW0BZJ9_9AGAR</name>
<reference evidence="1 2" key="1">
    <citation type="journal article" date="2024" name="J Genomics">
        <title>Draft genome sequencing and assembly of Favolaschia claudopus CIRM-BRFM 2984 isolated from oak limbs.</title>
        <authorList>
            <person name="Navarro D."/>
            <person name="Drula E."/>
            <person name="Chaduli D."/>
            <person name="Cazenave R."/>
            <person name="Ahrendt S."/>
            <person name="Wang J."/>
            <person name="Lipzen A."/>
            <person name="Daum C."/>
            <person name="Barry K."/>
            <person name="Grigoriev I.V."/>
            <person name="Favel A."/>
            <person name="Rosso M.N."/>
            <person name="Martin F."/>
        </authorList>
    </citation>
    <scope>NUCLEOTIDE SEQUENCE [LARGE SCALE GENOMIC DNA]</scope>
    <source>
        <strain evidence="1 2">CIRM-BRFM 2984</strain>
    </source>
</reference>
<dbReference type="Proteomes" id="UP001362999">
    <property type="component" value="Unassembled WGS sequence"/>
</dbReference>
<comment type="caution">
    <text evidence="1">The sequence shown here is derived from an EMBL/GenBank/DDBJ whole genome shotgun (WGS) entry which is preliminary data.</text>
</comment>
<dbReference type="EMBL" id="JAWWNJ010000024">
    <property type="protein sequence ID" value="KAK7031986.1"/>
    <property type="molecule type" value="Genomic_DNA"/>
</dbReference>
<evidence type="ECO:0000313" key="1">
    <source>
        <dbReference type="EMBL" id="KAK7031986.1"/>
    </source>
</evidence>
<organism evidence="1 2">
    <name type="scientific">Favolaschia claudopus</name>
    <dbReference type="NCBI Taxonomy" id="2862362"/>
    <lineage>
        <taxon>Eukaryota</taxon>
        <taxon>Fungi</taxon>
        <taxon>Dikarya</taxon>
        <taxon>Basidiomycota</taxon>
        <taxon>Agaricomycotina</taxon>
        <taxon>Agaricomycetes</taxon>
        <taxon>Agaricomycetidae</taxon>
        <taxon>Agaricales</taxon>
        <taxon>Marasmiineae</taxon>
        <taxon>Mycenaceae</taxon>
        <taxon>Favolaschia</taxon>
    </lineage>
</organism>
<dbReference type="AlphaFoldDB" id="A0AAW0BZJ9"/>
<accession>A0AAW0BZJ9</accession>
<keyword evidence="2" id="KW-1185">Reference proteome</keyword>
<gene>
    <name evidence="1" type="ORF">R3P38DRAFT_3187710</name>
</gene>
<sequence>MKSKRIETPPWNGPKLLHAATSLCFFSKTATPRRIGILPRIVSIQRRHYRLRPLHLHGLFTATIRLTNARPCLDQPAISPAASAARISALILRISAVTNGRMRRVCGSHVAVVRVSRVILGLNVVCFWSLFLDSSSSTHPISRYCTLQSSSSTARVLYYLSPLSFIRPIDTSTYSFHTSTVVFIFTRFANPPTVPAVSPSTPLLAARIAPPHARVSSRVAVPSLSTRHLPGSITPHFASSIRHLRPPPIRLLCPWPPHLRHTVDVPFTLIDILRPRRSPRFLWFLIDGASCRFWVGNVHDQMFPLWEDRSGGMQAVGGWWEERRKEI</sequence>
<proteinExistence type="predicted"/>
<evidence type="ECO:0000313" key="2">
    <source>
        <dbReference type="Proteomes" id="UP001362999"/>
    </source>
</evidence>
<protein>
    <submittedName>
        <fullName evidence="1">Uncharacterized protein</fullName>
    </submittedName>
</protein>